<name>A0A1G6GTY4_9GAMM</name>
<protein>
    <submittedName>
        <fullName evidence="1">Uncharacterized protein</fullName>
    </submittedName>
</protein>
<sequence>MNDLMSQQQRHLLNSMGVDVWILKETQPKSFVATQFWRDQAYEKFDLNEPVIEPLPTLQNIVVEKPHLQSKHDIQILNEEIIGLTKDQHQTRSLEVTSVHEVTSEIALQILPFTLALLTIDQCSILLNYTELLAQEKIFVESLRSALGATITELRWPINLADFQQSDYVNSYVNGFIDSTSLGQRIILLGGLPKVLDLDIAIKTVGITDLINNPKEKRVLWEMLKAINSPNY</sequence>
<gene>
    <name evidence="1" type="ORF">SAMN05421733_102221</name>
</gene>
<dbReference type="Proteomes" id="UP000242501">
    <property type="component" value="Unassembled WGS sequence"/>
</dbReference>
<keyword evidence="2" id="KW-1185">Reference proteome</keyword>
<evidence type="ECO:0000313" key="1">
    <source>
        <dbReference type="EMBL" id="SDB85429.1"/>
    </source>
</evidence>
<evidence type="ECO:0000313" key="2">
    <source>
        <dbReference type="Proteomes" id="UP000242501"/>
    </source>
</evidence>
<proteinExistence type="predicted"/>
<reference evidence="2" key="1">
    <citation type="submission" date="2016-09" db="EMBL/GenBank/DDBJ databases">
        <authorList>
            <person name="Varghese N."/>
            <person name="Submissions S."/>
        </authorList>
    </citation>
    <scope>NUCLEOTIDE SEQUENCE [LARGE SCALE GENOMIC DNA]</scope>
    <source>
        <strain evidence="2">ANC 4422</strain>
    </source>
</reference>
<accession>A0A1G6GTY4</accession>
<organism evidence="1 2">
    <name type="scientific">Acinetobacter boissieri</name>
    <dbReference type="NCBI Taxonomy" id="1219383"/>
    <lineage>
        <taxon>Bacteria</taxon>
        <taxon>Pseudomonadati</taxon>
        <taxon>Pseudomonadota</taxon>
        <taxon>Gammaproteobacteria</taxon>
        <taxon>Moraxellales</taxon>
        <taxon>Moraxellaceae</taxon>
        <taxon>Acinetobacter</taxon>
    </lineage>
</organism>
<dbReference type="AlphaFoldDB" id="A0A1G6GTY4"/>
<dbReference type="EMBL" id="FMYL01000002">
    <property type="protein sequence ID" value="SDB85429.1"/>
    <property type="molecule type" value="Genomic_DNA"/>
</dbReference>
<dbReference type="STRING" id="1219383.SAMN05421733_102221"/>